<feature type="transmembrane region" description="Helical" evidence="3">
    <location>
        <begin position="779"/>
        <end position="802"/>
    </location>
</feature>
<proteinExistence type="predicted"/>
<dbReference type="PROSITE" id="PS50089">
    <property type="entry name" value="ZF_RING_2"/>
    <property type="match status" value="1"/>
</dbReference>
<dbReference type="Gene3D" id="3.40.50.410">
    <property type="entry name" value="von Willebrand factor, type A domain"/>
    <property type="match status" value="1"/>
</dbReference>
<reference evidence="6 7" key="1">
    <citation type="journal article" date="2021" name="Hortic Res">
        <title>Chromosome-scale assembly of the Dendrobium chrysotoxum genome enhances the understanding of orchid evolution.</title>
        <authorList>
            <person name="Zhang Y."/>
            <person name="Zhang G.Q."/>
            <person name="Zhang D."/>
            <person name="Liu X.D."/>
            <person name="Xu X.Y."/>
            <person name="Sun W.H."/>
            <person name="Yu X."/>
            <person name="Zhu X."/>
            <person name="Wang Z.W."/>
            <person name="Zhao X."/>
            <person name="Zhong W.Y."/>
            <person name="Chen H."/>
            <person name="Yin W.L."/>
            <person name="Huang T."/>
            <person name="Niu S.C."/>
            <person name="Liu Z.J."/>
        </authorList>
    </citation>
    <scope>NUCLEOTIDE SEQUENCE [LARGE SCALE GENOMIC DNA]</scope>
    <source>
        <strain evidence="6">Lindl</strain>
    </source>
</reference>
<dbReference type="SMART" id="SM00184">
    <property type="entry name" value="RING"/>
    <property type="match status" value="1"/>
</dbReference>
<dbReference type="EMBL" id="JAGFBR010000017">
    <property type="protein sequence ID" value="KAH0452138.1"/>
    <property type="molecule type" value="Genomic_DNA"/>
</dbReference>
<dbReference type="PANTHER" id="PTHR10579">
    <property type="entry name" value="CALCIUM-ACTIVATED CHLORIDE CHANNEL REGULATOR"/>
    <property type="match status" value="1"/>
</dbReference>
<keyword evidence="7" id="KW-1185">Reference proteome</keyword>
<keyword evidence="1" id="KW-0862">Zinc</keyword>
<evidence type="ECO:0000259" key="5">
    <source>
        <dbReference type="PROSITE" id="PS50234"/>
    </source>
</evidence>
<evidence type="ECO:0000256" key="3">
    <source>
        <dbReference type="SAM" id="Phobius"/>
    </source>
</evidence>
<feature type="transmembrane region" description="Helical" evidence="3">
    <location>
        <begin position="860"/>
        <end position="879"/>
    </location>
</feature>
<feature type="transmembrane region" description="Helical" evidence="3">
    <location>
        <begin position="836"/>
        <end position="854"/>
    </location>
</feature>
<feature type="transmembrane region" description="Helical" evidence="3">
    <location>
        <begin position="989"/>
        <end position="1007"/>
    </location>
</feature>
<feature type="transmembrane region" description="Helical" evidence="3">
    <location>
        <begin position="28"/>
        <end position="52"/>
    </location>
</feature>
<evidence type="ECO:0000313" key="6">
    <source>
        <dbReference type="EMBL" id="KAH0452138.1"/>
    </source>
</evidence>
<dbReference type="Pfam" id="PF13639">
    <property type="entry name" value="zf-RING_2"/>
    <property type="match status" value="1"/>
</dbReference>
<dbReference type="Pfam" id="PF00092">
    <property type="entry name" value="VWA"/>
    <property type="match status" value="1"/>
</dbReference>
<feature type="compositionally biased region" description="Basic and acidic residues" evidence="2">
    <location>
        <begin position="1035"/>
        <end position="1044"/>
    </location>
</feature>
<dbReference type="Gene3D" id="3.30.40.10">
    <property type="entry name" value="Zinc/RING finger domain, C3HC4 (zinc finger)"/>
    <property type="match status" value="1"/>
</dbReference>
<evidence type="ECO:0000259" key="4">
    <source>
        <dbReference type="PROSITE" id="PS50089"/>
    </source>
</evidence>
<feature type="transmembrane region" description="Helical" evidence="3">
    <location>
        <begin position="929"/>
        <end position="953"/>
    </location>
</feature>
<dbReference type="Pfam" id="PF14624">
    <property type="entry name" value="Vwaint"/>
    <property type="match status" value="1"/>
</dbReference>
<dbReference type="AlphaFoldDB" id="A0AAV7G8J5"/>
<dbReference type="InterPro" id="IPR004853">
    <property type="entry name" value="Sugar_P_trans_dom"/>
</dbReference>
<dbReference type="GO" id="GO:0008270">
    <property type="term" value="F:zinc ion binding"/>
    <property type="evidence" value="ECO:0007669"/>
    <property type="project" value="UniProtKB-KW"/>
</dbReference>
<dbReference type="InterPro" id="IPR032838">
    <property type="entry name" value="Vwaint_dom"/>
</dbReference>
<feature type="transmembrane region" description="Helical" evidence="3">
    <location>
        <begin position="747"/>
        <end position="767"/>
    </location>
</feature>
<dbReference type="Proteomes" id="UP000775213">
    <property type="component" value="Unassembled WGS sequence"/>
</dbReference>
<keyword evidence="1" id="KW-0863">Zinc-finger</keyword>
<keyword evidence="3" id="KW-1133">Transmembrane helix</keyword>
<keyword evidence="3" id="KW-0472">Membrane</keyword>
<feature type="transmembrane region" description="Helical" evidence="3">
    <location>
        <begin position="718"/>
        <end position="741"/>
    </location>
</feature>
<protein>
    <submittedName>
        <fullName evidence="6">Uncharacterized protein</fullName>
    </submittedName>
</protein>
<accession>A0AAV7G8J5</accession>
<dbReference type="CDD" id="cd01466">
    <property type="entry name" value="vWA_C3HC4_type"/>
    <property type="match status" value="1"/>
</dbReference>
<dbReference type="InterPro" id="IPR036465">
    <property type="entry name" value="vWFA_dom_sf"/>
</dbReference>
<name>A0AAV7G8J5_DENCH</name>
<dbReference type="Pfam" id="PF03151">
    <property type="entry name" value="TPT"/>
    <property type="match status" value="1"/>
</dbReference>
<keyword evidence="1" id="KW-0479">Metal-binding</keyword>
<evidence type="ECO:0000313" key="7">
    <source>
        <dbReference type="Proteomes" id="UP000775213"/>
    </source>
</evidence>
<dbReference type="InterPro" id="IPR002035">
    <property type="entry name" value="VWF_A"/>
</dbReference>
<evidence type="ECO:0000256" key="1">
    <source>
        <dbReference type="PROSITE-ProRule" id="PRU00175"/>
    </source>
</evidence>
<dbReference type="CDD" id="cd23114">
    <property type="entry name" value="RING-H2_WAVH2"/>
    <property type="match status" value="1"/>
</dbReference>
<dbReference type="InterPro" id="IPR001841">
    <property type="entry name" value="Znf_RING"/>
</dbReference>
<dbReference type="SUPFAM" id="SSF53300">
    <property type="entry name" value="vWA-like"/>
    <property type="match status" value="1"/>
</dbReference>
<keyword evidence="3" id="KW-0812">Transmembrane</keyword>
<comment type="caution">
    <text evidence="6">The sequence shown here is derived from an EMBL/GenBank/DDBJ whole genome shotgun (WGS) entry which is preliminary data.</text>
</comment>
<dbReference type="PANTHER" id="PTHR10579:SF167">
    <property type="entry name" value="OS02G0619600 PROTEIN"/>
    <property type="match status" value="1"/>
</dbReference>
<organism evidence="6 7">
    <name type="scientific">Dendrobium chrysotoxum</name>
    <name type="common">Orchid</name>
    <dbReference type="NCBI Taxonomy" id="161865"/>
    <lineage>
        <taxon>Eukaryota</taxon>
        <taxon>Viridiplantae</taxon>
        <taxon>Streptophyta</taxon>
        <taxon>Embryophyta</taxon>
        <taxon>Tracheophyta</taxon>
        <taxon>Spermatophyta</taxon>
        <taxon>Magnoliopsida</taxon>
        <taxon>Liliopsida</taxon>
        <taxon>Asparagales</taxon>
        <taxon>Orchidaceae</taxon>
        <taxon>Epidendroideae</taxon>
        <taxon>Malaxideae</taxon>
        <taxon>Dendrobiinae</taxon>
        <taxon>Dendrobium</taxon>
    </lineage>
</organism>
<dbReference type="SMART" id="SM00327">
    <property type="entry name" value="VWA"/>
    <property type="match status" value="1"/>
</dbReference>
<sequence length="1057" mass="115695">MNVVAIVFRKTCKATMTNMTCARFDKSWIAAISNMTCIAIICYKTCTAIVFLRTCTATMSYKACRGYLWKTCAICLGNMKTGHGALFTAECSHVFHFTCIASNVKHGNRVCPICRAKWKEVPFLSSSSDLPLGRSRVNPVNWPQEVGTVMLLRRSIHSGSFNRHHHLASLFNLSEPNDYDDDEPVEFLLETVKDSEHRSTRTIDIRAYPEFSAIPKMASEESFSVLIHLKAPCAVARPPQSYGNRNASLTALQPSRAPIDLVTVLDISGSMAGTKLALLKRAMGFVIQNLGPSDRLSVIAFSSTAHRLFPLRRMTEPGRLYALQAINSLVSSGGTNIAEGLRKGAKVIEERKEKNPVSSIILLSDGQDTYTVSPAGSRANLTFSDYQSLVPSSIRGDTGHQIPVHVFGFGADHDSVSMHSISETSGGTFSFIESEFAIQDAFAQCIGGLLSVLVQELIVEIECVHPGMHLSSIQSGSYANRVIDGMNGSISVGDLYADEERDFLVSVSVPPVNDEEIVLLKVCCSYRDPLSNERVNVKCKDVRIQRPEYLAERVTSIEVDRERIRVWAAKAMAEARMAAERGALSEAVSILEAQRSILSMSAAGQSGDRLCVSLDAELREMQERMESRQRYEESGRAYMLSGLSSHSWQRATTRGTSTDSSGLTHSYQTPSMADMLQRSQTLQLSPRHPRPVIRPTYSFSSRPNSSQGKMVEGSGFQLGVVGSLALSVASSVAIVICNKALMSSLGFPFATTLTSWHLMVTFCTLHVAQRLHFFEPKAIDGRTIVLFGFLNGTSIGLLNLSLGFNSIGFYQMTKLAIIPFTVMLETVFLNKKFSRSIKISLLILLLGVGIASITDLKLNLLGSILSLLAIATTCVGQIMTNTIQKKLKVSSTQLLYQSSPYQAAILFATGPFVDKCLTNRNVFAHSYSAVVVGFIIMSCLIAVSVNFSTFLVIGTTSPVTYQVLGHLKTCLVLSFGYTLLHDPFTTRNIIGILVAIFGMALYSYFCVHESKKKLLANALPVSQMKDEEFPLLGSNDKENNEAKKANGVLSANKNSLA</sequence>
<dbReference type="SUPFAM" id="SSF57850">
    <property type="entry name" value="RING/U-box"/>
    <property type="match status" value="1"/>
</dbReference>
<evidence type="ECO:0000256" key="2">
    <source>
        <dbReference type="SAM" id="MobiDB-lite"/>
    </source>
</evidence>
<feature type="domain" description="RING-type" evidence="4">
    <location>
        <begin position="72"/>
        <end position="115"/>
    </location>
</feature>
<dbReference type="InterPro" id="IPR013083">
    <property type="entry name" value="Znf_RING/FYVE/PHD"/>
</dbReference>
<dbReference type="InterPro" id="IPR051266">
    <property type="entry name" value="CLCR"/>
</dbReference>
<feature type="domain" description="VWFA" evidence="5">
    <location>
        <begin position="260"/>
        <end position="457"/>
    </location>
</feature>
<feature type="region of interest" description="Disordered" evidence="2">
    <location>
        <begin position="1031"/>
        <end position="1057"/>
    </location>
</feature>
<gene>
    <name evidence="6" type="ORF">IEQ34_019437</name>
</gene>
<dbReference type="PROSITE" id="PS50234">
    <property type="entry name" value="VWFA"/>
    <property type="match status" value="1"/>
</dbReference>